<protein>
    <submittedName>
        <fullName evidence="1">Putative RNA-directed DNA polymerase</fullName>
    </submittedName>
</protein>
<dbReference type="PANTHER" id="PTHR11439">
    <property type="entry name" value="GAG-POL-RELATED RETROTRANSPOSON"/>
    <property type="match status" value="1"/>
</dbReference>
<dbReference type="GO" id="GO:0003964">
    <property type="term" value="F:RNA-directed DNA polymerase activity"/>
    <property type="evidence" value="ECO:0007669"/>
    <property type="project" value="UniProtKB-KW"/>
</dbReference>
<accession>A0A6A4NAI3</accession>
<dbReference type="AlphaFoldDB" id="A0A6A4NAI3"/>
<dbReference type="PANTHER" id="PTHR11439:SF454">
    <property type="match status" value="1"/>
</dbReference>
<reference evidence="2" key="1">
    <citation type="journal article" date="2020" name="Nat. Commun.">
        <title>Genome sequence of the cluster root forming white lupin.</title>
        <authorList>
            <person name="Hufnagel B."/>
            <person name="Marques A."/>
            <person name="Soriano A."/>
            <person name="Marques L."/>
            <person name="Divol F."/>
            <person name="Doumas P."/>
            <person name="Sallet E."/>
            <person name="Mancinotti D."/>
            <person name="Carrere S."/>
            <person name="Marande W."/>
            <person name="Arribat S."/>
            <person name="Keller J."/>
            <person name="Huneau C."/>
            <person name="Blein T."/>
            <person name="Aime D."/>
            <person name="Laguerre M."/>
            <person name="Taylor J."/>
            <person name="Schubert V."/>
            <person name="Nelson M."/>
            <person name="Geu-Flores F."/>
            <person name="Crespi M."/>
            <person name="Gallardo-Guerrero K."/>
            <person name="Delaux P.-M."/>
            <person name="Salse J."/>
            <person name="Berges H."/>
            <person name="Guyot R."/>
            <person name="Gouzy J."/>
            <person name="Peret B."/>
        </authorList>
    </citation>
    <scope>NUCLEOTIDE SEQUENCE [LARGE SCALE GENOMIC DNA]</scope>
    <source>
        <strain evidence="2">cv. Amiga</strain>
    </source>
</reference>
<evidence type="ECO:0000313" key="1">
    <source>
        <dbReference type="EMBL" id="KAE9589023.1"/>
    </source>
</evidence>
<sequence length="121" mass="13894">MTPSTHLYQDDNEPYKDLFAYRRLIGRLIYLTNIRPHITFCVNQLAQFMAAPTTLHHLAALKVLRYLKGAPTLGLFFSNRSMVQLKTYSDSDWAACPDTRRSVTGYCIYLGSSLISWKSKK</sequence>
<name>A0A6A4NAI3_LUPAL</name>
<dbReference type="OrthoDB" id="1422397at2759"/>
<evidence type="ECO:0000313" key="2">
    <source>
        <dbReference type="Proteomes" id="UP000447434"/>
    </source>
</evidence>
<proteinExistence type="predicted"/>
<gene>
    <name evidence="1" type="ORF">Lalb_Chr21g0304651</name>
</gene>
<organism evidence="1 2">
    <name type="scientific">Lupinus albus</name>
    <name type="common">White lupine</name>
    <name type="synonym">Lupinus termis</name>
    <dbReference type="NCBI Taxonomy" id="3870"/>
    <lineage>
        <taxon>Eukaryota</taxon>
        <taxon>Viridiplantae</taxon>
        <taxon>Streptophyta</taxon>
        <taxon>Embryophyta</taxon>
        <taxon>Tracheophyta</taxon>
        <taxon>Spermatophyta</taxon>
        <taxon>Magnoliopsida</taxon>
        <taxon>eudicotyledons</taxon>
        <taxon>Gunneridae</taxon>
        <taxon>Pentapetalae</taxon>
        <taxon>rosids</taxon>
        <taxon>fabids</taxon>
        <taxon>Fabales</taxon>
        <taxon>Fabaceae</taxon>
        <taxon>Papilionoideae</taxon>
        <taxon>50 kb inversion clade</taxon>
        <taxon>genistoids sensu lato</taxon>
        <taxon>core genistoids</taxon>
        <taxon>Genisteae</taxon>
        <taxon>Lupinus</taxon>
    </lineage>
</organism>
<keyword evidence="1" id="KW-0695">RNA-directed DNA polymerase</keyword>
<comment type="caution">
    <text evidence="1">The sequence shown here is derived from an EMBL/GenBank/DDBJ whole genome shotgun (WGS) entry which is preliminary data.</text>
</comment>
<dbReference type="CDD" id="cd09272">
    <property type="entry name" value="RNase_HI_RT_Ty1"/>
    <property type="match status" value="1"/>
</dbReference>
<keyword evidence="1" id="KW-0808">Transferase</keyword>
<dbReference type="InterPro" id="IPR043502">
    <property type="entry name" value="DNA/RNA_pol_sf"/>
</dbReference>
<dbReference type="EMBL" id="WOCE01000021">
    <property type="protein sequence ID" value="KAE9589023.1"/>
    <property type="molecule type" value="Genomic_DNA"/>
</dbReference>
<keyword evidence="1" id="KW-0548">Nucleotidyltransferase</keyword>
<dbReference type="Proteomes" id="UP000447434">
    <property type="component" value="Chromosome 21"/>
</dbReference>
<dbReference type="SUPFAM" id="SSF56672">
    <property type="entry name" value="DNA/RNA polymerases"/>
    <property type="match status" value="1"/>
</dbReference>
<keyword evidence="2" id="KW-1185">Reference proteome</keyword>